<proteinExistence type="predicted"/>
<comment type="caution">
    <text evidence="4">The sequence shown here is derived from an EMBL/GenBank/DDBJ whole genome shotgun (WGS) entry which is preliminary data.</text>
</comment>
<dbReference type="Pfam" id="PF18964">
    <property type="entry name" value="DUF5704"/>
    <property type="match status" value="1"/>
</dbReference>
<evidence type="ECO:0000259" key="2">
    <source>
        <dbReference type="Pfam" id="PF02368"/>
    </source>
</evidence>
<gene>
    <name evidence="4" type="ORF">OIN60_19235</name>
</gene>
<organism evidence="4 5">
    <name type="scientific">Paenibacillus zeirhizosphaerae</name>
    <dbReference type="NCBI Taxonomy" id="2987519"/>
    <lineage>
        <taxon>Bacteria</taxon>
        <taxon>Bacillati</taxon>
        <taxon>Bacillota</taxon>
        <taxon>Bacilli</taxon>
        <taxon>Bacillales</taxon>
        <taxon>Paenibacillaceae</taxon>
        <taxon>Paenibacillus</taxon>
    </lineage>
</organism>
<dbReference type="InterPro" id="IPR043759">
    <property type="entry name" value="DUF5704"/>
</dbReference>
<feature type="compositionally biased region" description="Acidic residues" evidence="1">
    <location>
        <begin position="503"/>
        <end position="519"/>
    </location>
</feature>
<evidence type="ECO:0000256" key="1">
    <source>
        <dbReference type="SAM" id="MobiDB-lite"/>
    </source>
</evidence>
<accession>A0ABT9FVV6</accession>
<evidence type="ECO:0000313" key="4">
    <source>
        <dbReference type="EMBL" id="MDP4098866.1"/>
    </source>
</evidence>
<dbReference type="EMBL" id="JAPCKK010000031">
    <property type="protein sequence ID" value="MDP4098866.1"/>
    <property type="molecule type" value="Genomic_DNA"/>
</dbReference>
<feature type="region of interest" description="Disordered" evidence="1">
    <location>
        <begin position="572"/>
        <end position="594"/>
    </location>
</feature>
<feature type="region of interest" description="Disordered" evidence="1">
    <location>
        <begin position="482"/>
        <end position="519"/>
    </location>
</feature>
<sequence>MSGNIEDQLELKTPYVTPEGPVQEQKYVIPVRGYKDANPGVYWVQRDDGKWTATSYRAPNGKKEVPNVGSDQHPWPGVGEVSDKIDMNKDAYKPDGYKDASDNTRHSKLVTNAHIAKTETIPTYQGRNSDITELEVKDLYFISITSETGEVTPGESGTGLYREEYNDQQEVNGKLSTRPNGYPKKTAMYLTPLNLEWRGTIVEKKKILATGVQQMEVGQEAQFKGEVATQAPGETAYGDLVDVTQRPGQTEWSSDNNGVASVNPETGLVKAVNPGIAKITVQWKNETYWLTDTVAVAVGGVPLPEEPEEPAVVCTPPQSAGVKTGSLLNSSAVGKIKADTRGSEKFEVSKGIPTSESLYGNVLAKEYLYNNKFEKFTGTCTFTVPVSKTYKLKWTEKEDYENSKGETKSRDVNKSRSVTVTPSYDIIRHYSYWTIPGLQVFKIDNAKLYNYAFQGNGIVIEPGSSYNVPTMDVETEVVNLLEPSPVSASAPSETIDGGSSEPDVPDEDLESYAEEETPELDVRNDKLIFNGETVMDGSMVKTKTKDPGAIKTPLSIDENALYRPENVIPVSKTNKADNESTGTIEYSPLDGSLGNPEKMRQPIDDLNNVTVHTPVVMYPSVTNDKEHNQKVYPTAGTAALVLDRPFTVTIPTSGPHRDIKGYGNRDYAKYTAYKQVLFEFDVYNEDMGKYIPANTWIDIPITQLETTFRMPVWVNEGKYTVHFRSIAENAPESFTWESMANLNLVNHVAVNTIPVEVIGRLYDFKVTDIVDYDWETVFRTKKGSSEPTGAAYWVGPHSLDGTARGNTPPFILPILPGSHPNEGYKNVAIKTGYHFKFDFKTKGNMFGPKDHVKVVPTFYFVSKDGAKRQKVDLYYHNQTTGQKFVKIGSSQDTVTRSMVLNSRMRNVPSTELTNTAKYVATYGFTDFMKQAGKKNTIGSYGLLDLAQRVRTLIGPTANVPKSVDPGRAVASMQKWYGEV</sequence>
<evidence type="ECO:0000259" key="3">
    <source>
        <dbReference type="Pfam" id="PF18964"/>
    </source>
</evidence>
<dbReference type="SUPFAM" id="SSF49373">
    <property type="entry name" value="Invasin/intimin cell-adhesion fragments"/>
    <property type="match status" value="1"/>
</dbReference>
<dbReference type="InterPro" id="IPR008964">
    <property type="entry name" value="Invasin/intimin_cell_adhesion"/>
</dbReference>
<dbReference type="InterPro" id="IPR003343">
    <property type="entry name" value="Big_2"/>
</dbReference>
<feature type="region of interest" description="Disordered" evidence="1">
    <location>
        <begin position="1"/>
        <end position="20"/>
    </location>
</feature>
<dbReference type="Gene3D" id="2.60.40.1080">
    <property type="match status" value="1"/>
</dbReference>
<feature type="region of interest" description="Disordered" evidence="1">
    <location>
        <begin position="54"/>
        <end position="82"/>
    </location>
</feature>
<reference evidence="4 5" key="1">
    <citation type="submission" date="2022-10" db="EMBL/GenBank/DDBJ databases">
        <title>Paenibacillus description and whole genome data of maize root bacterial community.</title>
        <authorList>
            <person name="Marton D."/>
            <person name="Farkas M."/>
            <person name="Cserhati M."/>
        </authorList>
    </citation>
    <scope>NUCLEOTIDE SEQUENCE [LARGE SCALE GENOMIC DNA]</scope>
    <source>
        <strain evidence="4 5">P96</strain>
    </source>
</reference>
<dbReference type="RefSeq" id="WP_305756488.1">
    <property type="nucleotide sequence ID" value="NZ_JAPCKK010000031.1"/>
</dbReference>
<dbReference type="Proteomes" id="UP001241848">
    <property type="component" value="Unassembled WGS sequence"/>
</dbReference>
<feature type="compositionally biased region" description="Low complexity" evidence="1">
    <location>
        <begin position="483"/>
        <end position="492"/>
    </location>
</feature>
<feature type="domain" description="DUF5704" evidence="3">
    <location>
        <begin position="346"/>
        <end position="525"/>
    </location>
</feature>
<dbReference type="Pfam" id="PF02368">
    <property type="entry name" value="Big_2"/>
    <property type="match status" value="1"/>
</dbReference>
<feature type="domain" description="BIG2" evidence="2">
    <location>
        <begin position="244"/>
        <end position="285"/>
    </location>
</feature>
<evidence type="ECO:0000313" key="5">
    <source>
        <dbReference type="Proteomes" id="UP001241848"/>
    </source>
</evidence>
<name>A0ABT9FVV6_9BACL</name>
<protein>
    <submittedName>
        <fullName evidence="4">DUF5704 domain-containing protein</fullName>
    </submittedName>
</protein>
<keyword evidence="5" id="KW-1185">Reference proteome</keyword>